<dbReference type="InterPro" id="IPR022712">
    <property type="entry name" value="Beta_Casp"/>
</dbReference>
<dbReference type="GO" id="GO:0016787">
    <property type="term" value="F:hydrolase activity"/>
    <property type="evidence" value="ECO:0007669"/>
    <property type="project" value="UniProtKB-KW"/>
</dbReference>
<dbReference type="CDD" id="cd16295">
    <property type="entry name" value="TTHA0252-CPSF-like_MBL-fold"/>
    <property type="match status" value="1"/>
</dbReference>
<sequence length="492" mass="54699">MAYPIVKHHGAINGVTGSCHQLQMTSQSSILIDCGLFQGSDERIALDRNPLYPQIDFSLEGIKALVITHIHADHVGRLPHLLAAGFKGPILCSEPSAKFLPLILEDALKLEVSREPKIIERYLQRVHQQVIALPFGHWFNIEQTDNLRAQIRLQRAGHILGSAYVECDLDYPQAALTRRIVFSGDLGAPHSPFLPAPVSPERADVLVLESTYGDRLHENRLDRQERLEVAIDRALADHGTLLIPAFSMGRTQELLYEIEDILHRKALLGPAQAVCDDAQFLPITWPQVPVILDSPLASRLTKVYRELQDYWNEEAQVRLGHGRNPLHFEQLITIDSHTRHLQTVNYLASTGRPAIVIAGGGMCSSGRIVNYLKRMLADQRHNVLFTGYQAKGTPGAAIQKYATSGGFVELEGERCMIHAGVSTLGGYSAHADQVDLLNFVSGMTEWPEEIRLVHGDERARKALARELLSLYRAQNRVVDVLVPTGAEPLVRS</sequence>
<evidence type="ECO:0000259" key="3">
    <source>
        <dbReference type="SMART" id="SM01027"/>
    </source>
</evidence>
<dbReference type="PROSITE" id="PS51257">
    <property type="entry name" value="PROKAR_LIPOPROTEIN"/>
    <property type="match status" value="1"/>
</dbReference>
<evidence type="ECO:0000313" key="4">
    <source>
        <dbReference type="EMBL" id="MQT47004.1"/>
    </source>
</evidence>
<feature type="domain" description="Metallo-beta-lactamase" evidence="2">
    <location>
        <begin position="31"/>
        <end position="238"/>
    </location>
</feature>
<feature type="domain" description="Beta-Casp" evidence="3">
    <location>
        <begin position="251"/>
        <end position="398"/>
    </location>
</feature>
<dbReference type="PANTHER" id="PTHR11203">
    <property type="entry name" value="CLEAVAGE AND POLYADENYLATION SPECIFICITY FACTOR FAMILY MEMBER"/>
    <property type="match status" value="1"/>
</dbReference>
<dbReference type="SMART" id="SM01027">
    <property type="entry name" value="Beta-Casp"/>
    <property type="match status" value="1"/>
</dbReference>
<dbReference type="Pfam" id="PF00753">
    <property type="entry name" value="Lactamase_B"/>
    <property type="match status" value="1"/>
</dbReference>
<dbReference type="EMBL" id="WIWJ01000014">
    <property type="protein sequence ID" value="MQT47004.1"/>
    <property type="molecule type" value="Genomic_DNA"/>
</dbReference>
<dbReference type="Pfam" id="PF10996">
    <property type="entry name" value="Beta-Casp"/>
    <property type="match status" value="1"/>
</dbReference>
<evidence type="ECO:0000313" key="5">
    <source>
        <dbReference type="Proteomes" id="UP000441404"/>
    </source>
</evidence>
<gene>
    <name evidence="4" type="ORF">GHO40_09745</name>
</gene>
<evidence type="ECO:0000256" key="1">
    <source>
        <dbReference type="ARBA" id="ARBA00022801"/>
    </source>
</evidence>
<protein>
    <submittedName>
        <fullName evidence="4">MBL fold metallo-hydrolase</fullName>
    </submittedName>
</protein>
<dbReference type="Pfam" id="PF07521">
    <property type="entry name" value="RMMBL"/>
    <property type="match status" value="1"/>
</dbReference>
<organism evidence="4 5">
    <name type="scientific">Pseudomonas helleri</name>
    <dbReference type="NCBI Taxonomy" id="1608996"/>
    <lineage>
        <taxon>Bacteria</taxon>
        <taxon>Pseudomonadati</taxon>
        <taxon>Pseudomonadota</taxon>
        <taxon>Gammaproteobacteria</taxon>
        <taxon>Pseudomonadales</taxon>
        <taxon>Pseudomonadaceae</taxon>
        <taxon>Pseudomonas</taxon>
    </lineage>
</organism>
<dbReference type="SMART" id="SM00849">
    <property type="entry name" value="Lactamase_B"/>
    <property type="match status" value="1"/>
</dbReference>
<dbReference type="SUPFAM" id="SSF56281">
    <property type="entry name" value="Metallo-hydrolase/oxidoreductase"/>
    <property type="match status" value="1"/>
</dbReference>
<dbReference type="Proteomes" id="UP000441404">
    <property type="component" value="Unassembled WGS sequence"/>
</dbReference>
<dbReference type="AlphaFoldDB" id="A0A6A7YEC2"/>
<dbReference type="Gene3D" id="3.40.50.10890">
    <property type="match status" value="1"/>
</dbReference>
<proteinExistence type="predicted"/>
<dbReference type="GO" id="GO:0004521">
    <property type="term" value="F:RNA endonuclease activity"/>
    <property type="evidence" value="ECO:0007669"/>
    <property type="project" value="TreeGrafter"/>
</dbReference>
<accession>A0A6A7YEC2</accession>
<reference evidence="4 5" key="1">
    <citation type="submission" date="2019-10" db="EMBL/GenBank/DDBJ databases">
        <title>Evaluation of single-gene subtyping targets for Pseudomonas.</title>
        <authorList>
            <person name="Reichler S.J."/>
            <person name="Orsi R.H."/>
            <person name="Wiedmann M."/>
            <person name="Martin N.H."/>
            <person name="Murphy S.I."/>
        </authorList>
    </citation>
    <scope>NUCLEOTIDE SEQUENCE [LARGE SCALE GENOMIC DNA]</scope>
    <source>
        <strain evidence="4 5">FSL R10-3257</strain>
    </source>
</reference>
<dbReference type="InterPro" id="IPR050698">
    <property type="entry name" value="MBL"/>
</dbReference>
<dbReference type="InterPro" id="IPR011108">
    <property type="entry name" value="RMMBL"/>
</dbReference>
<dbReference type="Gene3D" id="3.60.15.10">
    <property type="entry name" value="Ribonuclease Z/Hydroxyacylglutathione hydrolase-like"/>
    <property type="match status" value="1"/>
</dbReference>
<dbReference type="InterPro" id="IPR001279">
    <property type="entry name" value="Metallo-B-lactamas"/>
</dbReference>
<dbReference type="RefSeq" id="WP_153427841.1">
    <property type="nucleotide sequence ID" value="NZ_WIWJ01000014.1"/>
</dbReference>
<evidence type="ECO:0000259" key="2">
    <source>
        <dbReference type="SMART" id="SM00849"/>
    </source>
</evidence>
<keyword evidence="1 4" id="KW-0378">Hydrolase</keyword>
<comment type="caution">
    <text evidence="4">The sequence shown here is derived from an EMBL/GenBank/DDBJ whole genome shotgun (WGS) entry which is preliminary data.</text>
</comment>
<dbReference type="PANTHER" id="PTHR11203:SF37">
    <property type="entry name" value="INTEGRATOR COMPLEX SUBUNIT 11"/>
    <property type="match status" value="1"/>
</dbReference>
<name>A0A6A7YEC2_9PSED</name>
<dbReference type="InterPro" id="IPR036866">
    <property type="entry name" value="RibonucZ/Hydroxyglut_hydro"/>
</dbReference>